<protein>
    <recommendedName>
        <fullName evidence="4">Thioredoxin domain-containing protein</fullName>
    </recommendedName>
</protein>
<dbReference type="InParanoid" id="C5L3I1"/>
<dbReference type="RefSeq" id="XP_002776744.1">
    <property type="nucleotide sequence ID" value="XM_002776698.1"/>
</dbReference>
<organism evidence="3">
    <name type="scientific">Perkinsus marinus (strain ATCC 50983 / TXsc)</name>
    <dbReference type="NCBI Taxonomy" id="423536"/>
    <lineage>
        <taxon>Eukaryota</taxon>
        <taxon>Sar</taxon>
        <taxon>Alveolata</taxon>
        <taxon>Perkinsozoa</taxon>
        <taxon>Perkinsea</taxon>
        <taxon>Perkinsida</taxon>
        <taxon>Perkinsidae</taxon>
        <taxon>Perkinsus</taxon>
    </lineage>
</organism>
<dbReference type="AlphaFoldDB" id="C5L3I1"/>
<gene>
    <name evidence="2" type="ORF">Pmar_PMAR017613</name>
</gene>
<reference evidence="2 3" key="1">
    <citation type="submission" date="2008-07" db="EMBL/GenBank/DDBJ databases">
        <authorList>
            <person name="El-Sayed N."/>
            <person name="Caler E."/>
            <person name="Inman J."/>
            <person name="Amedeo P."/>
            <person name="Hass B."/>
            <person name="Wortman J."/>
        </authorList>
    </citation>
    <scope>NUCLEOTIDE SEQUENCE [LARGE SCALE GENOMIC DNA]</scope>
    <source>
        <strain evidence="3">ATCC 50983 / TXsc</strain>
    </source>
</reference>
<dbReference type="EMBL" id="GG678922">
    <property type="protein sequence ID" value="EER08560.1"/>
    <property type="molecule type" value="Genomic_DNA"/>
</dbReference>
<proteinExistence type="predicted"/>
<keyword evidence="3" id="KW-1185">Reference proteome</keyword>
<evidence type="ECO:0008006" key="4">
    <source>
        <dbReference type="Google" id="ProtNLM"/>
    </source>
</evidence>
<keyword evidence="1" id="KW-0472">Membrane</keyword>
<evidence type="ECO:0000313" key="2">
    <source>
        <dbReference type="EMBL" id="EER08560.1"/>
    </source>
</evidence>
<keyword evidence="1" id="KW-1133">Transmembrane helix</keyword>
<feature type="transmembrane region" description="Helical" evidence="1">
    <location>
        <begin position="70"/>
        <end position="90"/>
    </location>
</feature>
<dbReference type="SUPFAM" id="SSF52833">
    <property type="entry name" value="Thioredoxin-like"/>
    <property type="match status" value="1"/>
</dbReference>
<keyword evidence="1" id="KW-0812">Transmembrane</keyword>
<dbReference type="InterPro" id="IPR036249">
    <property type="entry name" value="Thioredoxin-like_sf"/>
</dbReference>
<name>C5L3I1_PERM5</name>
<evidence type="ECO:0000256" key="1">
    <source>
        <dbReference type="SAM" id="Phobius"/>
    </source>
</evidence>
<sequence>MSGFLMRLGSPYYLARVALLGVYVAVRILCNDAFSEAIDETTGTNKEVILLLLTALIAMNRVSKRPVLELKVATFLTLALSYCAVTLYFVSTRLCAWFILACMMVGITAGSPQYSGERCVEYIGGLAEINSRVLVKNASKKGQRAVSREETPSHWLVLFNSPSLPVAQEASFIFASIAEKYHHAGVLQFGLVDVDRWPDAAASQHIDPSLKSVQLPSVILYNNGKVSLIMQYRNRL</sequence>
<dbReference type="OMA" id="CAWFILA"/>
<dbReference type="Proteomes" id="UP000007800">
    <property type="component" value="Unassembled WGS sequence"/>
</dbReference>
<dbReference type="Gene3D" id="3.40.30.10">
    <property type="entry name" value="Glutaredoxin"/>
    <property type="match status" value="1"/>
</dbReference>
<dbReference type="GeneID" id="9042172"/>
<evidence type="ECO:0000313" key="3">
    <source>
        <dbReference type="Proteomes" id="UP000007800"/>
    </source>
</evidence>
<feature type="transmembrane region" description="Helical" evidence="1">
    <location>
        <begin position="12"/>
        <end position="28"/>
    </location>
</feature>
<dbReference type="OrthoDB" id="311767at2759"/>
<accession>C5L3I1</accession>